<reference evidence="2" key="1">
    <citation type="submission" date="2022-10" db="EMBL/GenBank/DDBJ databases">
        <title>Luteolibacter sp. GHJ8, whole genome shotgun sequencing project.</title>
        <authorList>
            <person name="Zhao G."/>
            <person name="Shen L."/>
        </authorList>
    </citation>
    <scope>NUCLEOTIDE SEQUENCE</scope>
    <source>
        <strain evidence="2">GHJ8</strain>
    </source>
</reference>
<keyword evidence="1" id="KW-1133">Transmembrane helix</keyword>
<dbReference type="Proteomes" id="UP001165653">
    <property type="component" value="Unassembled WGS sequence"/>
</dbReference>
<evidence type="ECO:0000256" key="1">
    <source>
        <dbReference type="SAM" id="Phobius"/>
    </source>
</evidence>
<protein>
    <submittedName>
        <fullName evidence="2">Uncharacterized protein</fullName>
    </submittedName>
</protein>
<keyword evidence="3" id="KW-1185">Reference proteome</keyword>
<sequence length="138" mass="15881">MSTAAPPATEPLYRCMTKGVKGAAESFEYGMSWVTSRRARLKVFPDRLECGDWAIPYAAITDGVLFETRQMFIPCYILKVRTATECYQFGLNGNKFWRSELPFPVTRQKGRLKYSAVSIAMRVVLLICLAWYWWSSTR</sequence>
<dbReference type="EMBL" id="JAPDDR010000016">
    <property type="protein sequence ID" value="MCW1916582.1"/>
    <property type="molecule type" value="Genomic_DNA"/>
</dbReference>
<keyword evidence="1" id="KW-0812">Transmembrane</keyword>
<keyword evidence="1" id="KW-0472">Membrane</keyword>
<name>A0ABT3G9R0_9BACT</name>
<accession>A0ABT3G9R0</accession>
<proteinExistence type="predicted"/>
<dbReference type="RefSeq" id="WP_264516162.1">
    <property type="nucleotide sequence ID" value="NZ_JAPDDR010000016.1"/>
</dbReference>
<evidence type="ECO:0000313" key="2">
    <source>
        <dbReference type="EMBL" id="MCW1916582.1"/>
    </source>
</evidence>
<evidence type="ECO:0000313" key="3">
    <source>
        <dbReference type="Proteomes" id="UP001165653"/>
    </source>
</evidence>
<gene>
    <name evidence="2" type="ORF">OJ996_23545</name>
</gene>
<organism evidence="2 3">
    <name type="scientific">Luteolibacter rhizosphaerae</name>
    <dbReference type="NCBI Taxonomy" id="2989719"/>
    <lineage>
        <taxon>Bacteria</taxon>
        <taxon>Pseudomonadati</taxon>
        <taxon>Verrucomicrobiota</taxon>
        <taxon>Verrucomicrobiia</taxon>
        <taxon>Verrucomicrobiales</taxon>
        <taxon>Verrucomicrobiaceae</taxon>
        <taxon>Luteolibacter</taxon>
    </lineage>
</organism>
<feature type="transmembrane region" description="Helical" evidence="1">
    <location>
        <begin position="114"/>
        <end position="134"/>
    </location>
</feature>
<comment type="caution">
    <text evidence="2">The sequence shown here is derived from an EMBL/GenBank/DDBJ whole genome shotgun (WGS) entry which is preliminary data.</text>
</comment>